<keyword evidence="3" id="KW-1185">Reference proteome</keyword>
<dbReference type="Proteomes" id="UP000634136">
    <property type="component" value="Unassembled WGS sequence"/>
</dbReference>
<evidence type="ECO:0000313" key="3">
    <source>
        <dbReference type="Proteomes" id="UP000634136"/>
    </source>
</evidence>
<evidence type="ECO:0000313" key="2">
    <source>
        <dbReference type="EMBL" id="KAF7824408.1"/>
    </source>
</evidence>
<dbReference type="InterPro" id="IPR016197">
    <property type="entry name" value="Chromo-like_dom_sf"/>
</dbReference>
<feature type="compositionally biased region" description="Basic residues" evidence="1">
    <location>
        <begin position="51"/>
        <end position="60"/>
    </location>
</feature>
<feature type="region of interest" description="Disordered" evidence="1">
    <location>
        <begin position="1"/>
        <end position="20"/>
    </location>
</feature>
<dbReference type="OrthoDB" id="5554229at2759"/>
<feature type="compositionally biased region" description="Basic and acidic residues" evidence="1">
    <location>
        <begin position="8"/>
        <end position="19"/>
    </location>
</feature>
<dbReference type="InterPro" id="IPR043502">
    <property type="entry name" value="DNA/RNA_pol_sf"/>
</dbReference>
<dbReference type="SUPFAM" id="SSF54160">
    <property type="entry name" value="Chromo domain-like"/>
    <property type="match status" value="1"/>
</dbReference>
<dbReference type="SUPFAM" id="SSF56672">
    <property type="entry name" value="DNA/RNA polymerases"/>
    <property type="match status" value="1"/>
</dbReference>
<proteinExistence type="predicted"/>
<feature type="region of interest" description="Disordered" evidence="1">
    <location>
        <begin position="532"/>
        <end position="594"/>
    </location>
</feature>
<feature type="compositionally biased region" description="Acidic residues" evidence="1">
    <location>
        <begin position="550"/>
        <end position="559"/>
    </location>
</feature>
<name>A0A834TLF2_9FABA</name>
<feature type="compositionally biased region" description="Basic and acidic residues" evidence="1">
    <location>
        <begin position="74"/>
        <end position="84"/>
    </location>
</feature>
<comment type="caution">
    <text evidence="2">The sequence shown here is derived from an EMBL/GenBank/DDBJ whole genome shotgun (WGS) entry which is preliminary data.</text>
</comment>
<evidence type="ECO:0000256" key="1">
    <source>
        <dbReference type="SAM" id="MobiDB-lite"/>
    </source>
</evidence>
<accession>A0A834TLF2</accession>
<organism evidence="2 3">
    <name type="scientific">Senna tora</name>
    <dbReference type="NCBI Taxonomy" id="362788"/>
    <lineage>
        <taxon>Eukaryota</taxon>
        <taxon>Viridiplantae</taxon>
        <taxon>Streptophyta</taxon>
        <taxon>Embryophyta</taxon>
        <taxon>Tracheophyta</taxon>
        <taxon>Spermatophyta</taxon>
        <taxon>Magnoliopsida</taxon>
        <taxon>eudicotyledons</taxon>
        <taxon>Gunneridae</taxon>
        <taxon>Pentapetalae</taxon>
        <taxon>rosids</taxon>
        <taxon>fabids</taxon>
        <taxon>Fabales</taxon>
        <taxon>Fabaceae</taxon>
        <taxon>Caesalpinioideae</taxon>
        <taxon>Cassia clade</taxon>
        <taxon>Senna</taxon>
    </lineage>
</organism>
<feature type="region of interest" description="Disordered" evidence="1">
    <location>
        <begin position="25"/>
        <end position="84"/>
    </location>
</feature>
<dbReference type="AlphaFoldDB" id="A0A834TLF2"/>
<feature type="compositionally biased region" description="Basic and acidic residues" evidence="1">
    <location>
        <begin position="538"/>
        <end position="549"/>
    </location>
</feature>
<gene>
    <name evidence="2" type="ORF">G2W53_022552</name>
</gene>
<feature type="region of interest" description="Disordered" evidence="1">
    <location>
        <begin position="210"/>
        <end position="232"/>
    </location>
</feature>
<reference evidence="2" key="1">
    <citation type="submission" date="2020-09" db="EMBL/GenBank/DDBJ databases">
        <title>Genome-Enabled Discovery of Anthraquinone Biosynthesis in Senna tora.</title>
        <authorList>
            <person name="Kang S.-H."/>
            <person name="Pandey R.P."/>
            <person name="Lee C.-M."/>
            <person name="Sim J.-S."/>
            <person name="Jeong J.-T."/>
            <person name="Choi B.-S."/>
            <person name="Jung M."/>
            <person name="Ginzburg D."/>
            <person name="Zhao K."/>
            <person name="Won S.Y."/>
            <person name="Oh T.-J."/>
            <person name="Yu Y."/>
            <person name="Kim N.-H."/>
            <person name="Lee O.R."/>
            <person name="Lee T.-H."/>
            <person name="Bashyal P."/>
            <person name="Kim T.-S."/>
            <person name="Lee W.-H."/>
            <person name="Kawkins C."/>
            <person name="Kim C.-K."/>
            <person name="Kim J.S."/>
            <person name="Ahn B.O."/>
            <person name="Rhee S.Y."/>
            <person name="Sohng J.K."/>
        </authorList>
    </citation>
    <scope>NUCLEOTIDE SEQUENCE</scope>
    <source>
        <tissue evidence="2">Leaf</tissue>
    </source>
</reference>
<dbReference type="Gene3D" id="3.10.10.10">
    <property type="entry name" value="HIV Type 1 Reverse Transcriptase, subunit A, domain 1"/>
    <property type="match status" value="1"/>
</dbReference>
<dbReference type="EMBL" id="JAAIUW010000007">
    <property type="protein sequence ID" value="KAF7824408.1"/>
    <property type="molecule type" value="Genomic_DNA"/>
</dbReference>
<feature type="compositionally biased region" description="Low complexity" evidence="1">
    <location>
        <begin position="218"/>
        <end position="228"/>
    </location>
</feature>
<protein>
    <submittedName>
        <fullName evidence="2">Transposon Ty3-I Gag-Pol polyprotein</fullName>
    </submittedName>
</protein>
<sequence>MTKQVGEGPKHDMEAKDDGLELEEVEAEENGLGQERIQQEKDPTAVMIARRGSRSKKVPRWLKDYKVPSGTPEIENRERNDGNKRWDAMDHRMANLEEVVRRALQQPPRNNQGGANGQSSWGGNLKVEVPPFDGTNVEFWIFKIKELCDVHAIPREHRVQTASLQMTGPAYACKSAGSVSVTSSKAIIPTGVVTVPKANVTSTYPKTTVVSNSHFKPQSSTQASSSSSVGPYKKLTAEESGLNGKKGNVTIVMQNINGYYLLIGKEEFEELMRLEVVQEDAEEGEGNAGKSTVEIMPEISYNALEGQFHPNTLRVTGTTNETSLQWLAELGDITINHKELTMGFLWNGDAKFAVVFEEPKQLPPKREVDHKINLEPGAKPVSVRPYRYPHFQKAEIERLVEEMKQAEIIRDSQSICGRTRCIDYGYRSSVESGRASRSLFHVGLLKAFVGTLPDDPATLPELPQVFSSKPLNIVDQRVTEVEGNRFVQVLVEWEGVPREEATWEDWVTLNEAFPNSDLEDKVIFDGQGIDMTKQVGEGPKHDMEAKDDGLELEEAEAEENGLGQERIQQEKDPTTVMGARHGNRSKKVPGWLKD</sequence>